<proteinExistence type="predicted"/>
<gene>
    <name evidence="1" type="ORF">PG991_015514</name>
</gene>
<dbReference type="Proteomes" id="UP001396898">
    <property type="component" value="Unassembled WGS sequence"/>
</dbReference>
<organism evidence="1 2">
    <name type="scientific">Apiospora marii</name>
    <dbReference type="NCBI Taxonomy" id="335849"/>
    <lineage>
        <taxon>Eukaryota</taxon>
        <taxon>Fungi</taxon>
        <taxon>Dikarya</taxon>
        <taxon>Ascomycota</taxon>
        <taxon>Pezizomycotina</taxon>
        <taxon>Sordariomycetes</taxon>
        <taxon>Xylariomycetidae</taxon>
        <taxon>Amphisphaeriales</taxon>
        <taxon>Apiosporaceae</taxon>
        <taxon>Apiospora</taxon>
    </lineage>
</organism>
<sequence length="63" mass="6868">MSPGYGGSEAELNPAIRSDRIDICMPLRNISKMRLSEKVLAAVSECREFVGCSDAKIEPQAEP</sequence>
<dbReference type="EMBL" id="JAQQWI010000022">
    <property type="protein sequence ID" value="KAK7996047.1"/>
    <property type="molecule type" value="Genomic_DNA"/>
</dbReference>
<reference evidence="1 2" key="1">
    <citation type="submission" date="2023-01" db="EMBL/GenBank/DDBJ databases">
        <title>Analysis of 21 Apiospora genomes using comparative genomics revels a genus with tremendous synthesis potential of carbohydrate active enzymes and secondary metabolites.</title>
        <authorList>
            <person name="Sorensen T."/>
        </authorList>
    </citation>
    <scope>NUCLEOTIDE SEQUENCE [LARGE SCALE GENOMIC DNA]</scope>
    <source>
        <strain evidence="1 2">CBS 20057</strain>
    </source>
</reference>
<evidence type="ECO:0000313" key="2">
    <source>
        <dbReference type="Proteomes" id="UP001396898"/>
    </source>
</evidence>
<keyword evidence="2" id="KW-1185">Reference proteome</keyword>
<name>A0ABR1R3Q1_9PEZI</name>
<protein>
    <submittedName>
        <fullName evidence="1">Uncharacterized protein</fullName>
    </submittedName>
</protein>
<accession>A0ABR1R3Q1</accession>
<evidence type="ECO:0000313" key="1">
    <source>
        <dbReference type="EMBL" id="KAK7996047.1"/>
    </source>
</evidence>
<comment type="caution">
    <text evidence="1">The sequence shown here is derived from an EMBL/GenBank/DDBJ whole genome shotgun (WGS) entry which is preliminary data.</text>
</comment>